<evidence type="ECO:0008006" key="3">
    <source>
        <dbReference type="Google" id="ProtNLM"/>
    </source>
</evidence>
<dbReference type="Proteomes" id="UP000251617">
    <property type="component" value="Chromosome"/>
</dbReference>
<gene>
    <name evidence="1" type="ORF">C1S65_17055</name>
</gene>
<dbReference type="InterPro" id="IPR021427">
    <property type="entry name" value="DUF3077"/>
</dbReference>
<dbReference type="AlphaFoldDB" id="A0AAD0LAF0"/>
<reference evidence="1 2" key="1">
    <citation type="submission" date="2018-06" db="EMBL/GenBank/DDBJ databases">
        <title>The genome of Pseudomonas putida NX-1, a lignin degrader.</title>
        <authorList>
            <person name="Xu Z."/>
        </authorList>
    </citation>
    <scope>NUCLEOTIDE SEQUENCE [LARGE SCALE GENOMIC DNA]</scope>
    <source>
        <strain evidence="1 2">NX-1</strain>
    </source>
</reference>
<organism evidence="1 2">
    <name type="scientific">Pseudomonas putida</name>
    <name type="common">Arthrobacter siderocapsulatus</name>
    <dbReference type="NCBI Taxonomy" id="303"/>
    <lineage>
        <taxon>Bacteria</taxon>
        <taxon>Pseudomonadati</taxon>
        <taxon>Pseudomonadota</taxon>
        <taxon>Gammaproteobacteria</taxon>
        <taxon>Pseudomonadales</taxon>
        <taxon>Pseudomonadaceae</taxon>
        <taxon>Pseudomonas</taxon>
    </lineage>
</organism>
<name>A0AAD0LAF0_PSEPU</name>
<sequence>MDKDSPDPLGKLGWTVGTTTCLESEVKGKHLFRVEPGNCADHALQQASELLASARRASFIGVMDDEPVLVWAAHYLSEMAKALMDDAHRGMHKSD</sequence>
<proteinExistence type="predicted"/>
<dbReference type="RefSeq" id="WP_112898696.1">
    <property type="nucleotide sequence ID" value="NZ_CP030750.1"/>
</dbReference>
<dbReference type="Pfam" id="PF11275">
    <property type="entry name" value="DUF3077"/>
    <property type="match status" value="1"/>
</dbReference>
<evidence type="ECO:0000313" key="1">
    <source>
        <dbReference type="EMBL" id="AXA25740.1"/>
    </source>
</evidence>
<accession>A0AAD0LAF0</accession>
<evidence type="ECO:0000313" key="2">
    <source>
        <dbReference type="Proteomes" id="UP000251617"/>
    </source>
</evidence>
<dbReference type="EMBL" id="CP030750">
    <property type="protein sequence ID" value="AXA25740.1"/>
    <property type="molecule type" value="Genomic_DNA"/>
</dbReference>
<protein>
    <recommendedName>
        <fullName evidence="3">DUF3077 domain-containing protein</fullName>
    </recommendedName>
</protein>